<protein>
    <submittedName>
        <fullName evidence="2">Uncharacterized protein</fullName>
    </submittedName>
</protein>
<proteinExistence type="predicted"/>
<dbReference type="AlphaFoldDB" id="A0A8D8VGQ6"/>
<evidence type="ECO:0000313" key="2">
    <source>
        <dbReference type="EMBL" id="CAG6721077.1"/>
    </source>
</evidence>
<accession>A0A8D8VGQ6</accession>
<name>A0A8D8VGQ6_9HEMI</name>
<feature type="region of interest" description="Disordered" evidence="1">
    <location>
        <begin position="209"/>
        <end position="234"/>
    </location>
</feature>
<feature type="region of interest" description="Disordered" evidence="1">
    <location>
        <begin position="255"/>
        <end position="277"/>
    </location>
</feature>
<dbReference type="EMBL" id="HBUF01361585">
    <property type="protein sequence ID" value="CAG6721079.1"/>
    <property type="molecule type" value="Transcribed_RNA"/>
</dbReference>
<feature type="compositionally biased region" description="Acidic residues" evidence="1">
    <location>
        <begin position="263"/>
        <end position="275"/>
    </location>
</feature>
<reference evidence="2" key="1">
    <citation type="submission" date="2021-05" db="EMBL/GenBank/DDBJ databases">
        <authorList>
            <person name="Alioto T."/>
            <person name="Alioto T."/>
            <person name="Gomez Garrido J."/>
        </authorList>
    </citation>
    <scope>NUCLEOTIDE SEQUENCE</scope>
</reference>
<feature type="region of interest" description="Disordered" evidence="1">
    <location>
        <begin position="312"/>
        <end position="331"/>
    </location>
</feature>
<dbReference type="EMBL" id="HBUF01361586">
    <property type="protein sequence ID" value="CAG6721081.1"/>
    <property type="molecule type" value="Transcribed_RNA"/>
</dbReference>
<sequence>MNKEEMQELMQQWCEKINNEVKTSIKTEVKTQVVPFLRKVNTLEKKVNQQDGKINTMDSNLEREKRKRNIIMFNVPLLDNETVQMLENEVLKIFSGNMGVQCSTQDIDFIKRLVKNKPGSNPVLVTFALLKKKLEVLGKRNNLKQTPYYINEDYSEEMRKRRKELFPVVKQMREEGKFALMKFDEIFTKDLGGRLVKVDLFGMSDKPKLQPTMNMGMSTPSTKGKGGKKRGFPVSPMDVQMTGSEEDVYLNKYTPNPKRIADEDYGPEEPEEYSSDTDLNSTIVQSQINHNITMENNVTGANQHQSVVNNAAGTTQNPIDPSDTSATHTQY</sequence>
<feature type="compositionally biased region" description="Polar residues" evidence="1">
    <location>
        <begin position="211"/>
        <end position="222"/>
    </location>
</feature>
<dbReference type="EMBL" id="HBUF01361584">
    <property type="protein sequence ID" value="CAG6721077.1"/>
    <property type="molecule type" value="Transcribed_RNA"/>
</dbReference>
<evidence type="ECO:0000256" key="1">
    <source>
        <dbReference type="SAM" id="MobiDB-lite"/>
    </source>
</evidence>
<organism evidence="2">
    <name type="scientific">Cacopsylla melanoneura</name>
    <dbReference type="NCBI Taxonomy" id="428564"/>
    <lineage>
        <taxon>Eukaryota</taxon>
        <taxon>Metazoa</taxon>
        <taxon>Ecdysozoa</taxon>
        <taxon>Arthropoda</taxon>
        <taxon>Hexapoda</taxon>
        <taxon>Insecta</taxon>
        <taxon>Pterygota</taxon>
        <taxon>Neoptera</taxon>
        <taxon>Paraneoptera</taxon>
        <taxon>Hemiptera</taxon>
        <taxon>Sternorrhyncha</taxon>
        <taxon>Psylloidea</taxon>
        <taxon>Psyllidae</taxon>
        <taxon>Psyllinae</taxon>
        <taxon>Cacopsylla</taxon>
    </lineage>
</organism>